<keyword evidence="3" id="KW-1185">Reference proteome</keyword>
<comment type="caution">
    <text evidence="2">The sequence shown here is derived from an EMBL/GenBank/DDBJ whole genome shotgun (WGS) entry which is preliminary data.</text>
</comment>
<feature type="region of interest" description="Disordered" evidence="1">
    <location>
        <begin position="53"/>
        <end position="72"/>
    </location>
</feature>
<organism evidence="2 3">
    <name type="scientific">Guptibacillus hwajinpoensis</name>
    <dbReference type="NCBI Taxonomy" id="208199"/>
    <lineage>
        <taxon>Bacteria</taxon>
        <taxon>Bacillati</taxon>
        <taxon>Bacillota</taxon>
        <taxon>Bacilli</taxon>
        <taxon>Bacillales</taxon>
        <taxon>Guptibacillaceae</taxon>
        <taxon>Guptibacillus</taxon>
    </lineage>
</organism>
<feature type="region of interest" description="Disordered" evidence="1">
    <location>
        <begin position="20"/>
        <end position="39"/>
    </location>
</feature>
<dbReference type="EMBL" id="LELK01000001">
    <property type="protein sequence ID" value="KMM38906.1"/>
    <property type="molecule type" value="Genomic_DNA"/>
</dbReference>
<sequence>MFIWFGEAIERLPTAARHRKAEQARLNPQDVGAREGETLKSEHEQLGALATKKLTARPAESEHSGAEINQLI</sequence>
<reference evidence="2" key="1">
    <citation type="submission" date="2015-06" db="EMBL/GenBank/DDBJ databases">
        <authorList>
            <person name="Liu B."/>
            <person name="Wang J."/>
            <person name="Zhu Y."/>
            <person name="Liu G."/>
            <person name="Chen Q."/>
            <person name="Zheng C."/>
            <person name="Che J."/>
            <person name="Ge C."/>
            <person name="Shi H."/>
            <person name="Pan Z."/>
            <person name="Liu X."/>
        </authorList>
    </citation>
    <scope>NUCLEOTIDE SEQUENCE [LARGE SCALE GENOMIC DNA]</scope>
    <source>
        <strain evidence="2">DSM 16346</strain>
    </source>
</reference>
<accession>A0A0J6CRH4</accession>
<name>A0A0J6CRH4_9BACL</name>
<gene>
    <name evidence="2" type="ORF">AB986_06535</name>
</gene>
<evidence type="ECO:0000256" key="1">
    <source>
        <dbReference type="SAM" id="MobiDB-lite"/>
    </source>
</evidence>
<proteinExistence type="predicted"/>
<protein>
    <submittedName>
        <fullName evidence="2">Uncharacterized protein</fullName>
    </submittedName>
</protein>
<evidence type="ECO:0000313" key="3">
    <source>
        <dbReference type="Proteomes" id="UP000035996"/>
    </source>
</evidence>
<dbReference type="AlphaFoldDB" id="A0A0J6CRH4"/>
<evidence type="ECO:0000313" key="2">
    <source>
        <dbReference type="EMBL" id="KMM38906.1"/>
    </source>
</evidence>
<dbReference type="Proteomes" id="UP000035996">
    <property type="component" value="Unassembled WGS sequence"/>
</dbReference>